<reference evidence="2" key="1">
    <citation type="journal article" date="2019" name="Int. J. Syst. Evol. Microbiol.">
        <title>The Global Catalogue of Microorganisms (GCM) 10K type strain sequencing project: providing services to taxonomists for standard genome sequencing and annotation.</title>
        <authorList>
            <consortium name="The Broad Institute Genomics Platform"/>
            <consortium name="The Broad Institute Genome Sequencing Center for Infectious Disease"/>
            <person name="Wu L."/>
            <person name="Ma J."/>
        </authorList>
    </citation>
    <scope>NUCLEOTIDE SEQUENCE [LARGE SCALE GENOMIC DNA]</scope>
    <source>
        <strain evidence="2">CGMCC 4.1467</strain>
    </source>
</reference>
<keyword evidence="2" id="KW-1185">Reference proteome</keyword>
<sequence length="90" mass="9560">MEILVEKDAGTGLARERLAETSNSWHEVSPVVAVGPLSRRLLRTHPLRAVDALQLAAALALGEVGLNEFTSACSDTRLATAVEIEGPQVL</sequence>
<evidence type="ECO:0000313" key="2">
    <source>
        <dbReference type="Proteomes" id="UP001596472"/>
    </source>
</evidence>
<dbReference type="Proteomes" id="UP001596472">
    <property type="component" value="Unassembled WGS sequence"/>
</dbReference>
<organism evidence="1 2">
    <name type="scientific">Haloferula chungangensis</name>
    <dbReference type="NCBI Taxonomy" id="1048331"/>
    <lineage>
        <taxon>Bacteria</taxon>
        <taxon>Pseudomonadati</taxon>
        <taxon>Verrucomicrobiota</taxon>
        <taxon>Verrucomicrobiia</taxon>
        <taxon>Verrucomicrobiales</taxon>
        <taxon>Verrucomicrobiaceae</taxon>
        <taxon>Haloferula</taxon>
    </lineage>
</organism>
<protein>
    <recommendedName>
        <fullName evidence="3">PIN domain-containing protein</fullName>
    </recommendedName>
</protein>
<accession>A0ABW2L4G8</accession>
<dbReference type="EMBL" id="JBHTBS010000003">
    <property type="protein sequence ID" value="MFC7337207.1"/>
    <property type="molecule type" value="Genomic_DNA"/>
</dbReference>
<gene>
    <name evidence="1" type="ORF">ACFQY0_08460</name>
</gene>
<dbReference type="RefSeq" id="WP_379711303.1">
    <property type="nucleotide sequence ID" value="NZ_JBHTBS010000003.1"/>
</dbReference>
<comment type="caution">
    <text evidence="1">The sequence shown here is derived from an EMBL/GenBank/DDBJ whole genome shotgun (WGS) entry which is preliminary data.</text>
</comment>
<evidence type="ECO:0008006" key="3">
    <source>
        <dbReference type="Google" id="ProtNLM"/>
    </source>
</evidence>
<evidence type="ECO:0000313" key="1">
    <source>
        <dbReference type="EMBL" id="MFC7337207.1"/>
    </source>
</evidence>
<proteinExistence type="predicted"/>
<name>A0ABW2L4G8_9BACT</name>